<dbReference type="PROSITE" id="PS51186">
    <property type="entry name" value="GNAT"/>
    <property type="match status" value="1"/>
</dbReference>
<dbReference type="InterPro" id="IPR050680">
    <property type="entry name" value="YpeA/RimI_acetyltransf"/>
</dbReference>
<protein>
    <submittedName>
        <fullName evidence="4">GNAT superfamily N-acetyltransferase</fullName>
    </submittedName>
</protein>
<dbReference type="EMBL" id="JACIED010000001">
    <property type="protein sequence ID" value="MBB4006833.1"/>
    <property type="molecule type" value="Genomic_DNA"/>
</dbReference>
<dbReference type="Gene3D" id="3.40.630.30">
    <property type="match status" value="1"/>
</dbReference>
<evidence type="ECO:0000256" key="1">
    <source>
        <dbReference type="ARBA" id="ARBA00022679"/>
    </source>
</evidence>
<accession>A0A1Q9A574</accession>
<organism evidence="5 6">
    <name type="scientific">Allorhizobium taibaishanense</name>
    <dbReference type="NCBI Taxonomy" id="887144"/>
    <lineage>
        <taxon>Bacteria</taxon>
        <taxon>Pseudomonadati</taxon>
        <taxon>Pseudomonadota</taxon>
        <taxon>Alphaproteobacteria</taxon>
        <taxon>Hyphomicrobiales</taxon>
        <taxon>Rhizobiaceae</taxon>
        <taxon>Rhizobium/Agrobacterium group</taxon>
        <taxon>Allorhizobium</taxon>
    </lineage>
</organism>
<keyword evidence="1 4" id="KW-0808">Transferase</keyword>
<evidence type="ECO:0000313" key="7">
    <source>
        <dbReference type="Proteomes" id="UP000544107"/>
    </source>
</evidence>
<dbReference type="EMBL" id="MKIN01000022">
    <property type="protein sequence ID" value="OLP49719.1"/>
    <property type="molecule type" value="Genomic_DNA"/>
</dbReference>
<comment type="caution">
    <text evidence="5">The sequence shown here is derived from an EMBL/GenBank/DDBJ whole genome shotgun (WGS) entry which is preliminary data.</text>
</comment>
<dbReference type="STRING" id="887144.BJF91_22230"/>
<evidence type="ECO:0000313" key="5">
    <source>
        <dbReference type="EMBL" id="OLP49719.1"/>
    </source>
</evidence>
<proteinExistence type="predicted"/>
<reference evidence="5 6" key="1">
    <citation type="submission" date="2016-09" db="EMBL/GenBank/DDBJ databases">
        <title>Rhizobium oryziradicis sp. nov., isolated from the root of rice.</title>
        <authorList>
            <person name="Zhao J."/>
            <person name="Zhang X."/>
        </authorList>
    </citation>
    <scope>NUCLEOTIDE SEQUENCE [LARGE SCALE GENOMIC DNA]</scope>
    <source>
        <strain evidence="5 6">14971</strain>
    </source>
</reference>
<reference evidence="4 7" key="2">
    <citation type="submission" date="2020-08" db="EMBL/GenBank/DDBJ databases">
        <title>Genomic Encyclopedia of Type Strains, Phase IV (KMG-IV): sequencing the most valuable type-strain genomes for metagenomic binning, comparative biology and taxonomic classification.</title>
        <authorList>
            <person name="Goeker M."/>
        </authorList>
    </citation>
    <scope>NUCLEOTIDE SEQUENCE [LARGE SCALE GENOMIC DNA]</scope>
    <source>
        <strain evidence="4 7">DSM 100021</strain>
    </source>
</reference>
<dbReference type="Proteomes" id="UP000544107">
    <property type="component" value="Unassembled WGS sequence"/>
</dbReference>
<evidence type="ECO:0000259" key="3">
    <source>
        <dbReference type="PROSITE" id="PS51186"/>
    </source>
</evidence>
<name>A0A1Q9A574_9HYPH</name>
<dbReference type="SUPFAM" id="SSF55729">
    <property type="entry name" value="Acyl-CoA N-acyltransferases (Nat)"/>
    <property type="match status" value="1"/>
</dbReference>
<dbReference type="GO" id="GO:0016747">
    <property type="term" value="F:acyltransferase activity, transferring groups other than amino-acyl groups"/>
    <property type="evidence" value="ECO:0007669"/>
    <property type="project" value="InterPro"/>
</dbReference>
<dbReference type="Proteomes" id="UP000185598">
    <property type="component" value="Unassembled WGS sequence"/>
</dbReference>
<evidence type="ECO:0000313" key="4">
    <source>
        <dbReference type="EMBL" id="MBB4006833.1"/>
    </source>
</evidence>
<keyword evidence="2" id="KW-0012">Acyltransferase</keyword>
<dbReference type="CDD" id="cd04301">
    <property type="entry name" value="NAT_SF"/>
    <property type="match status" value="1"/>
</dbReference>
<dbReference type="InterPro" id="IPR016181">
    <property type="entry name" value="Acyl_CoA_acyltransferase"/>
</dbReference>
<dbReference type="InterPro" id="IPR000182">
    <property type="entry name" value="GNAT_dom"/>
</dbReference>
<dbReference type="RefSeq" id="WP_075615506.1">
    <property type="nucleotide sequence ID" value="NZ_JACIED010000001.1"/>
</dbReference>
<evidence type="ECO:0000256" key="2">
    <source>
        <dbReference type="ARBA" id="ARBA00023315"/>
    </source>
</evidence>
<sequence length="151" mass="17133">MNDVTIREARKHEAGAIAAVFTRSRSLLSFLPKLHSAEEDRNFIEQVVMVEKTVLVADEGGRLYGLIAFNSEWIDHLYVDPDHIGQGIGSALLQAAKPTSPRFQLWTFQRNDGARRFYERHGFAIETMTDGRDNEEKEPDILYVWPGTKAA</sequence>
<dbReference type="AlphaFoldDB" id="A0A1Q9A574"/>
<keyword evidence="6" id="KW-1185">Reference proteome</keyword>
<evidence type="ECO:0000313" key="6">
    <source>
        <dbReference type="Proteomes" id="UP000185598"/>
    </source>
</evidence>
<dbReference type="Pfam" id="PF13508">
    <property type="entry name" value="Acetyltransf_7"/>
    <property type="match status" value="1"/>
</dbReference>
<dbReference type="OrthoDB" id="9797417at2"/>
<feature type="domain" description="N-acetyltransferase" evidence="3">
    <location>
        <begin position="4"/>
        <end position="148"/>
    </location>
</feature>
<dbReference type="PANTHER" id="PTHR43420">
    <property type="entry name" value="ACETYLTRANSFERASE"/>
    <property type="match status" value="1"/>
</dbReference>
<gene>
    <name evidence="5" type="ORF">BJF91_22230</name>
    <name evidence="4" type="ORF">GGQ71_001069</name>
</gene>